<evidence type="ECO:0000313" key="2">
    <source>
        <dbReference type="Proteomes" id="UP001238467"/>
    </source>
</evidence>
<dbReference type="EMBL" id="JAUSUH010000012">
    <property type="protein sequence ID" value="MDQ0349729.1"/>
    <property type="molecule type" value="Genomic_DNA"/>
</dbReference>
<protein>
    <recommendedName>
        <fullName evidence="3">Phage tail assembly chaperone protein</fullName>
    </recommendedName>
</protein>
<evidence type="ECO:0008006" key="3">
    <source>
        <dbReference type="Google" id="ProtNLM"/>
    </source>
</evidence>
<name>A0ABU0DMQ4_9HYPH</name>
<proteinExistence type="predicted"/>
<sequence length="192" mass="20196">MKVYGYDGATGEYTGATDAARDPLAGDRYVMPHNSTRRTPPMPGPKQAAVFDGQEWGLVPDHRGETWWNAAGTPVIVSTLGDPADGGLSAEAPPTPLPSLADYAAAAQAMLDTRARERGYDSILSGVSYLDDPHPAFAAEAAALKAWRSAIWAYATAALAEVEAGARPAPGLDDWRTELAGACPFTWPEAAP</sequence>
<comment type="caution">
    <text evidence="1">The sequence shown here is derived from an EMBL/GenBank/DDBJ whole genome shotgun (WGS) entry which is preliminary data.</text>
</comment>
<dbReference type="RefSeq" id="WP_307063664.1">
    <property type="nucleotide sequence ID" value="NZ_JAUSUH010000012.1"/>
</dbReference>
<keyword evidence="2" id="KW-1185">Reference proteome</keyword>
<accession>A0ABU0DMQ4</accession>
<dbReference type="Proteomes" id="UP001238467">
    <property type="component" value="Unassembled WGS sequence"/>
</dbReference>
<evidence type="ECO:0000313" key="1">
    <source>
        <dbReference type="EMBL" id="MDQ0349729.1"/>
    </source>
</evidence>
<organism evidence="1 2">
    <name type="scientific">Ancylobacter vacuolatus</name>
    <dbReference type="NCBI Taxonomy" id="223389"/>
    <lineage>
        <taxon>Bacteria</taxon>
        <taxon>Pseudomonadati</taxon>
        <taxon>Pseudomonadota</taxon>
        <taxon>Alphaproteobacteria</taxon>
        <taxon>Hyphomicrobiales</taxon>
        <taxon>Xanthobacteraceae</taxon>
        <taxon>Ancylobacter</taxon>
    </lineage>
</organism>
<gene>
    <name evidence="1" type="ORF">J2S76_004180</name>
</gene>
<reference evidence="1 2" key="1">
    <citation type="submission" date="2023-07" db="EMBL/GenBank/DDBJ databases">
        <title>Genomic Encyclopedia of Type Strains, Phase IV (KMG-IV): sequencing the most valuable type-strain genomes for metagenomic binning, comparative biology and taxonomic classification.</title>
        <authorList>
            <person name="Goeker M."/>
        </authorList>
    </citation>
    <scope>NUCLEOTIDE SEQUENCE [LARGE SCALE GENOMIC DNA]</scope>
    <source>
        <strain evidence="1 2">DSM 1277</strain>
    </source>
</reference>